<dbReference type="EMBL" id="QRHZ01000002">
    <property type="protein sequence ID" value="RHG18614.1"/>
    <property type="molecule type" value="Genomic_DNA"/>
</dbReference>
<name>A0A414SH24_9FIRM</name>
<dbReference type="Proteomes" id="UP000284220">
    <property type="component" value="Unassembled WGS sequence"/>
</dbReference>
<protein>
    <submittedName>
        <fullName evidence="1">Uncharacterized protein</fullName>
    </submittedName>
</protein>
<organism evidence="1 2">
    <name type="scientific">Blautia obeum</name>
    <dbReference type="NCBI Taxonomy" id="40520"/>
    <lineage>
        <taxon>Bacteria</taxon>
        <taxon>Bacillati</taxon>
        <taxon>Bacillota</taxon>
        <taxon>Clostridia</taxon>
        <taxon>Lachnospirales</taxon>
        <taxon>Lachnospiraceae</taxon>
        <taxon>Blautia</taxon>
    </lineage>
</organism>
<proteinExistence type="predicted"/>
<evidence type="ECO:0000313" key="2">
    <source>
        <dbReference type="Proteomes" id="UP000284220"/>
    </source>
</evidence>
<comment type="caution">
    <text evidence="1">The sequence shown here is derived from an EMBL/GenBank/DDBJ whole genome shotgun (WGS) entry which is preliminary data.</text>
</comment>
<gene>
    <name evidence="1" type="ORF">DW272_04830</name>
</gene>
<sequence>MRNGRKLVSIAESVPYEAELCCGRYIVNAKSMLGVLSMPEFDKGELHIHTDNEKECEKILFQLLEADLLMDTNDSVKHSIYDITTFGEMFWENGVKFFTIEGPNKEKVEFSQYL</sequence>
<reference evidence="1 2" key="1">
    <citation type="submission" date="2018-08" db="EMBL/GenBank/DDBJ databases">
        <title>A genome reference for cultivated species of the human gut microbiota.</title>
        <authorList>
            <person name="Zou Y."/>
            <person name="Xue W."/>
            <person name="Luo G."/>
        </authorList>
    </citation>
    <scope>NUCLEOTIDE SEQUENCE [LARGE SCALE GENOMIC DNA]</scope>
    <source>
        <strain evidence="1 2">AM22-9LB</strain>
    </source>
</reference>
<dbReference type="SUPFAM" id="SSF55594">
    <property type="entry name" value="HPr-like"/>
    <property type="match status" value="1"/>
</dbReference>
<dbReference type="AlphaFoldDB" id="A0A414SH24"/>
<dbReference type="InterPro" id="IPR035895">
    <property type="entry name" value="HPr-like_sf"/>
</dbReference>
<accession>A0A414SH24</accession>
<evidence type="ECO:0000313" key="1">
    <source>
        <dbReference type="EMBL" id="RHG18614.1"/>
    </source>
</evidence>